<dbReference type="InterPro" id="IPR012338">
    <property type="entry name" value="Beta-lactam/transpept-like"/>
</dbReference>
<dbReference type="AlphaFoldDB" id="A0A2M7THY9"/>
<dbReference type="SUPFAM" id="SSF56601">
    <property type="entry name" value="beta-lactamase/transpeptidase-like"/>
    <property type="match status" value="1"/>
</dbReference>
<keyword evidence="3" id="KW-0812">Transmembrane</keyword>
<feature type="transmembrane region" description="Helical" evidence="3">
    <location>
        <begin position="20"/>
        <end position="37"/>
    </location>
</feature>
<reference evidence="7" key="1">
    <citation type="submission" date="2017-09" db="EMBL/GenBank/DDBJ databases">
        <title>Depth-based differentiation of microbial function through sediment-hosted aquifers and enrichment of novel symbionts in the deep terrestrial subsurface.</title>
        <authorList>
            <person name="Probst A.J."/>
            <person name="Ladd B."/>
            <person name="Jarett J.K."/>
            <person name="Geller-Mcgrath D.E."/>
            <person name="Sieber C.M.K."/>
            <person name="Emerson J.B."/>
            <person name="Anantharaman K."/>
            <person name="Thomas B.C."/>
            <person name="Malmstrom R."/>
            <person name="Stieglmeier M."/>
            <person name="Klingl A."/>
            <person name="Woyke T."/>
            <person name="Ryan C.M."/>
            <person name="Banfield J.F."/>
        </authorList>
    </citation>
    <scope>NUCLEOTIDE SEQUENCE [LARGE SCALE GENOMIC DNA]</scope>
</reference>
<comment type="subcellular location">
    <subcellularLocation>
        <location evidence="1">Membrane</location>
    </subcellularLocation>
</comment>
<evidence type="ECO:0000259" key="5">
    <source>
        <dbReference type="Pfam" id="PF03717"/>
    </source>
</evidence>
<evidence type="ECO:0000259" key="4">
    <source>
        <dbReference type="Pfam" id="PF00905"/>
    </source>
</evidence>
<feature type="domain" description="Penicillin-binding protein dimerisation" evidence="5">
    <location>
        <begin position="57"/>
        <end position="258"/>
    </location>
</feature>
<comment type="caution">
    <text evidence="6">The sequence shown here is derived from an EMBL/GenBank/DDBJ whole genome shotgun (WGS) entry which is preliminary data.</text>
</comment>
<evidence type="ECO:0000313" key="6">
    <source>
        <dbReference type="EMBL" id="PIZ45945.1"/>
    </source>
</evidence>
<protein>
    <recommendedName>
        <fullName evidence="8">Penicillin-binding protein 2</fullName>
    </recommendedName>
</protein>
<keyword evidence="3" id="KW-1133">Transmembrane helix</keyword>
<dbReference type="Pfam" id="PF00905">
    <property type="entry name" value="Transpeptidase"/>
    <property type="match status" value="1"/>
</dbReference>
<dbReference type="InterPro" id="IPR036138">
    <property type="entry name" value="PBP_dimer_sf"/>
</dbReference>
<dbReference type="InterPro" id="IPR001460">
    <property type="entry name" value="PCN-bd_Tpept"/>
</dbReference>
<evidence type="ECO:0008006" key="8">
    <source>
        <dbReference type="Google" id="ProtNLM"/>
    </source>
</evidence>
<gene>
    <name evidence="6" type="ORF">COY32_04440</name>
</gene>
<dbReference type="Proteomes" id="UP000228920">
    <property type="component" value="Unassembled WGS sequence"/>
</dbReference>
<keyword evidence="2 3" id="KW-0472">Membrane</keyword>
<organism evidence="6 7">
    <name type="scientific">candidate division WWE3 bacterium CG_4_10_14_0_2_um_filter_41_14</name>
    <dbReference type="NCBI Taxonomy" id="1975072"/>
    <lineage>
        <taxon>Bacteria</taxon>
        <taxon>Katanobacteria</taxon>
    </lineage>
</organism>
<dbReference type="Gene3D" id="3.30.450.330">
    <property type="match status" value="1"/>
</dbReference>
<proteinExistence type="predicted"/>
<dbReference type="SUPFAM" id="SSF56519">
    <property type="entry name" value="Penicillin binding protein dimerisation domain"/>
    <property type="match status" value="1"/>
</dbReference>
<accession>A0A2M7THY9</accession>
<evidence type="ECO:0000313" key="7">
    <source>
        <dbReference type="Proteomes" id="UP000228920"/>
    </source>
</evidence>
<dbReference type="GO" id="GO:0071555">
    <property type="term" value="P:cell wall organization"/>
    <property type="evidence" value="ECO:0007669"/>
    <property type="project" value="TreeGrafter"/>
</dbReference>
<evidence type="ECO:0000256" key="3">
    <source>
        <dbReference type="SAM" id="Phobius"/>
    </source>
</evidence>
<dbReference type="PANTHER" id="PTHR30627">
    <property type="entry name" value="PEPTIDOGLYCAN D,D-TRANSPEPTIDASE"/>
    <property type="match status" value="1"/>
</dbReference>
<sequence>MKRDKSVYTNGRLSILKGVYVFAFFGLVVRLGQIMILDHAHYQALAYDQHIVEQELSAKRGEILTSDGYPLVNNTQTFLVFAVPQEMIDKKSQINVITDTIMGWLANEPVDEKIHKRLYTDHDEESFKIALPTSLHSLRYMFPLDQLDWKPYMKESLHDTIAKLCAQENNQFVQLLSDVTKEQADTLVTKEKMGLHVLSGTRRTYPEGTMLSQVLGFVGKDEQGFDKGYFGLEGFYEGDLSGRAGYAITETDVSGKPIPYGESYRKEPADGRDLVLTINRELQYLLEKKLQEGVEKYGAKNGTAVLMDPYSGGILAMANYPSYFPEYWTDELKGESDVSNVGVFRNLAIGGNYEPGSVMKPITISMALNEGLVNPSTTYEDNGPVVYSGFPVRTWNNKYLGTITMTQILEHSINTGAAWVGHQVGFDTFSTYLSAFGFGDVTGVDLQGEEMGIVRDPSSWRDIDLANMSFGQGISVTPLQMVTVFSSLINGGHLYKPHIVKRLIDYDSLGNITPIEIPSEEVSSPISADTSESMRLMLGRVVTDGEFKWFVSHAGMQDYSVGGKTGTAQIPVHGQYDPNKTNTTFIGYASIESPKFVLLFKLSEPSASTYSADTVVPLWFEYARDLMVYFNIAPKVGP</sequence>
<feature type="domain" description="Penicillin-binding protein transpeptidase" evidence="4">
    <location>
        <begin position="302"/>
        <end position="608"/>
    </location>
</feature>
<dbReference type="Gene3D" id="3.40.710.10">
    <property type="entry name" value="DD-peptidase/beta-lactamase superfamily"/>
    <property type="match status" value="1"/>
</dbReference>
<dbReference type="Pfam" id="PF03717">
    <property type="entry name" value="PBP_dimer"/>
    <property type="match status" value="1"/>
</dbReference>
<evidence type="ECO:0000256" key="2">
    <source>
        <dbReference type="ARBA" id="ARBA00023136"/>
    </source>
</evidence>
<name>A0A2M7THY9_UNCKA</name>
<dbReference type="GO" id="GO:0008658">
    <property type="term" value="F:penicillin binding"/>
    <property type="evidence" value="ECO:0007669"/>
    <property type="project" value="InterPro"/>
</dbReference>
<dbReference type="PANTHER" id="PTHR30627:SF1">
    <property type="entry name" value="PEPTIDOGLYCAN D,D-TRANSPEPTIDASE FTSI"/>
    <property type="match status" value="1"/>
</dbReference>
<dbReference type="InterPro" id="IPR005311">
    <property type="entry name" value="PBP_dimer"/>
</dbReference>
<evidence type="ECO:0000256" key="1">
    <source>
        <dbReference type="ARBA" id="ARBA00004370"/>
    </source>
</evidence>
<dbReference type="Gene3D" id="3.90.1310.10">
    <property type="entry name" value="Penicillin-binding protein 2a (Domain 2)"/>
    <property type="match status" value="1"/>
</dbReference>
<dbReference type="GO" id="GO:0005886">
    <property type="term" value="C:plasma membrane"/>
    <property type="evidence" value="ECO:0007669"/>
    <property type="project" value="TreeGrafter"/>
</dbReference>
<dbReference type="EMBL" id="PFNL01000117">
    <property type="protein sequence ID" value="PIZ45945.1"/>
    <property type="molecule type" value="Genomic_DNA"/>
</dbReference>
<dbReference type="InterPro" id="IPR050515">
    <property type="entry name" value="Beta-lactam/transpept"/>
</dbReference>